<feature type="domain" description="Glycoside hydrolase family 3 N-terminal" evidence="6">
    <location>
        <begin position="18"/>
        <end position="292"/>
    </location>
</feature>
<reference evidence="7 8" key="1">
    <citation type="journal article" date="2020" name="Nat. Microbiol.">
        <title>Lysogenic host-virus interactions in SAR11 marine bacteria.</title>
        <authorList>
            <person name="Morris R.M."/>
            <person name="Cain K.R."/>
            <person name="Hvorecny K.L."/>
            <person name="Kollman J.M."/>
        </authorList>
    </citation>
    <scope>NUCLEOTIDE SEQUENCE [LARGE SCALE GENOMIC DNA]</scope>
    <source>
        <strain evidence="7 8">NP1</strain>
    </source>
</reference>
<dbReference type="InterPro" id="IPR017853">
    <property type="entry name" value="GH"/>
</dbReference>
<evidence type="ECO:0000256" key="1">
    <source>
        <dbReference type="ARBA" id="ARBA00001231"/>
    </source>
</evidence>
<dbReference type="PANTHER" id="PTHR30480:SF13">
    <property type="entry name" value="BETA-HEXOSAMINIDASE"/>
    <property type="match status" value="1"/>
</dbReference>
<organism evidence="7 8">
    <name type="scientific">Candidatus Pelagibacter giovannonii</name>
    <dbReference type="NCBI Taxonomy" id="2563896"/>
    <lineage>
        <taxon>Bacteria</taxon>
        <taxon>Pseudomonadati</taxon>
        <taxon>Pseudomonadota</taxon>
        <taxon>Alphaproteobacteria</taxon>
        <taxon>Candidatus Pelagibacterales</taxon>
        <taxon>Candidatus Pelagibacteraceae</taxon>
        <taxon>Candidatus Pelagibacter</taxon>
    </lineage>
</organism>
<dbReference type="SUPFAM" id="SSF51445">
    <property type="entry name" value="(Trans)glycosidases"/>
    <property type="match status" value="1"/>
</dbReference>
<keyword evidence="5" id="KW-0326">Glycosidase</keyword>
<evidence type="ECO:0000256" key="4">
    <source>
        <dbReference type="ARBA" id="ARBA00022801"/>
    </source>
</evidence>
<dbReference type="InterPro" id="IPR001764">
    <property type="entry name" value="Glyco_hydro_3_N"/>
</dbReference>
<keyword evidence="4 7" id="KW-0378">Hydrolase</keyword>
<dbReference type="AlphaFoldDB" id="A0A6H1Q0Q5"/>
<keyword evidence="8" id="KW-1185">Reference proteome</keyword>
<evidence type="ECO:0000259" key="6">
    <source>
        <dbReference type="Pfam" id="PF00933"/>
    </source>
</evidence>
<comment type="catalytic activity">
    <reaction evidence="1">
        <text>Hydrolysis of terminal non-reducing N-acetyl-D-hexosamine residues in N-acetyl-beta-D-hexosaminides.</text>
        <dbReference type="EC" id="3.2.1.52"/>
    </reaction>
</comment>
<dbReference type="EMBL" id="CP038852">
    <property type="protein sequence ID" value="QIZ20398.1"/>
    <property type="molecule type" value="Genomic_DNA"/>
</dbReference>
<evidence type="ECO:0000256" key="3">
    <source>
        <dbReference type="ARBA" id="ARBA00012663"/>
    </source>
</evidence>
<dbReference type="GO" id="GO:0004563">
    <property type="term" value="F:beta-N-acetylhexosaminidase activity"/>
    <property type="evidence" value="ECO:0007669"/>
    <property type="project" value="UniProtKB-EC"/>
</dbReference>
<dbReference type="InterPro" id="IPR050226">
    <property type="entry name" value="NagZ_Beta-hexosaminidase"/>
</dbReference>
<evidence type="ECO:0000256" key="5">
    <source>
        <dbReference type="ARBA" id="ARBA00023295"/>
    </source>
</evidence>
<dbReference type="PANTHER" id="PTHR30480">
    <property type="entry name" value="BETA-HEXOSAMINIDASE-RELATED"/>
    <property type="match status" value="1"/>
</dbReference>
<dbReference type="Proteomes" id="UP000501094">
    <property type="component" value="Chromosome"/>
</dbReference>
<accession>A0A6H1Q0Q5</accession>
<dbReference type="Gene3D" id="3.20.20.300">
    <property type="entry name" value="Glycoside hydrolase, family 3, N-terminal domain"/>
    <property type="match status" value="1"/>
</dbReference>
<name>A0A6H1Q0Q5_9PROT</name>
<evidence type="ECO:0000256" key="2">
    <source>
        <dbReference type="ARBA" id="ARBA00005336"/>
    </source>
</evidence>
<sequence>MMDDRKSFIVGLKSTKLTIKERKFLIKHKPWGIILFSRNIKNIVQVKKLTDEIRKIFNDKKYPILIDQEGGRVNRLSKFFKADKFTGEFFGNLYLKDKKEFYTEYKKFINKTVLLLKTVGININTLPVLDVRSKGSSSIIGDRAFSSNAKIVSQIGDICIKELHNNNIAAVIKHIPGHGLAKVDSHKKTPTINKELRHLNNNDFRAFKNKNSVFAMTAHLIYKNIDKVNTATHSKKIIKLIRNQIKFKNILMSDDISMKSLKGSIAINTKKSFSAGCDLVLHCNGNLKEMNDVALYSPVISKFIIKKTSQFYKIIS</sequence>
<comment type="similarity">
    <text evidence="2">Belongs to the glycosyl hydrolase 3 family.</text>
</comment>
<gene>
    <name evidence="7" type="ORF">E5R92_01160</name>
</gene>
<protein>
    <recommendedName>
        <fullName evidence="3">beta-N-acetylhexosaminidase</fullName>
        <ecNumber evidence="3">3.2.1.52</ecNumber>
    </recommendedName>
</protein>
<dbReference type="GO" id="GO:0009254">
    <property type="term" value="P:peptidoglycan turnover"/>
    <property type="evidence" value="ECO:0007669"/>
    <property type="project" value="TreeGrafter"/>
</dbReference>
<dbReference type="RefSeq" id="WP_168606293.1">
    <property type="nucleotide sequence ID" value="NZ_CP038852.1"/>
</dbReference>
<evidence type="ECO:0000313" key="8">
    <source>
        <dbReference type="Proteomes" id="UP000501094"/>
    </source>
</evidence>
<dbReference type="EC" id="3.2.1.52" evidence="3"/>
<dbReference type="KEGG" id="peg:E5R92_01160"/>
<dbReference type="GO" id="GO:0005975">
    <property type="term" value="P:carbohydrate metabolic process"/>
    <property type="evidence" value="ECO:0007669"/>
    <property type="project" value="InterPro"/>
</dbReference>
<evidence type="ECO:0000313" key="7">
    <source>
        <dbReference type="EMBL" id="QIZ20398.1"/>
    </source>
</evidence>
<dbReference type="Pfam" id="PF00933">
    <property type="entry name" value="Glyco_hydro_3"/>
    <property type="match status" value="1"/>
</dbReference>
<dbReference type="InterPro" id="IPR036962">
    <property type="entry name" value="Glyco_hydro_3_N_sf"/>
</dbReference>
<proteinExistence type="inferred from homology"/>